<keyword evidence="2" id="KW-1185">Reference proteome</keyword>
<dbReference type="STRING" id="322710.Avin_07060"/>
<evidence type="ECO:0000313" key="2">
    <source>
        <dbReference type="Proteomes" id="UP000002424"/>
    </source>
</evidence>
<dbReference type="EnsemblBacteria" id="ACO76956">
    <property type="protein sequence ID" value="ACO76956"/>
    <property type="gene ID" value="Avin_07060"/>
</dbReference>
<accession>C1DLK8</accession>
<sequence>MAFPCQVPQRRMAPFAAQPAGTGPFLRGASLLVVRLE</sequence>
<name>C1DLK8_AZOVD</name>
<dbReference type="eggNOG" id="COG1012">
    <property type="taxonomic scope" value="Bacteria"/>
</dbReference>
<proteinExistence type="predicted"/>
<dbReference type="AlphaFoldDB" id="C1DLK8"/>
<organism evidence="1 2">
    <name type="scientific">Azotobacter vinelandii (strain DJ / ATCC BAA-1303)</name>
    <dbReference type="NCBI Taxonomy" id="322710"/>
    <lineage>
        <taxon>Bacteria</taxon>
        <taxon>Pseudomonadati</taxon>
        <taxon>Pseudomonadota</taxon>
        <taxon>Gammaproteobacteria</taxon>
        <taxon>Pseudomonadales</taxon>
        <taxon>Pseudomonadaceae</taxon>
        <taxon>Azotobacter</taxon>
    </lineage>
</organism>
<dbReference type="KEGG" id="avn:Avin_07060"/>
<dbReference type="HOGENOM" id="CLU_3339407_0_0_6"/>
<dbReference type="Proteomes" id="UP000002424">
    <property type="component" value="Chromosome"/>
</dbReference>
<protein>
    <submittedName>
        <fullName evidence="1">Uncharacterized protein</fullName>
    </submittedName>
</protein>
<reference evidence="1 2" key="1">
    <citation type="journal article" date="2009" name="J. Bacteriol.">
        <title>Genome sequence of Azotobacter vinelandii, an obligate aerobe specialized to support diverse anaerobic metabolic processes.</title>
        <authorList>
            <person name="Setubal J.C."/>
            <person name="dos Santos P."/>
            <person name="Goldman B.S."/>
            <person name="Ertesvag H."/>
            <person name="Espin G."/>
            <person name="Rubio L.M."/>
            <person name="Valla S."/>
            <person name="Almeida N.F."/>
            <person name="Balasubramanian D."/>
            <person name="Cromes L."/>
            <person name="Curatti L."/>
            <person name="Du Z."/>
            <person name="Godsy E."/>
            <person name="Goodner B."/>
            <person name="Hellner-Burris K."/>
            <person name="Hernandez J.A."/>
            <person name="Houmiel K."/>
            <person name="Imperial J."/>
            <person name="Kennedy C."/>
            <person name="Larson T.J."/>
            <person name="Latreille P."/>
            <person name="Ligon L.S."/>
            <person name="Lu J."/>
            <person name="Maerk M."/>
            <person name="Miller N.M."/>
            <person name="Norton S."/>
            <person name="O'Carroll I.P."/>
            <person name="Paulsen I."/>
            <person name="Raulfs E.C."/>
            <person name="Roemer R."/>
            <person name="Rosser J."/>
            <person name="Segura D."/>
            <person name="Slater S."/>
            <person name="Stricklin S.L."/>
            <person name="Studholme D.J."/>
            <person name="Sun J."/>
            <person name="Viana C.J."/>
            <person name="Wallin E."/>
            <person name="Wang B."/>
            <person name="Wheeler C."/>
            <person name="Zhu H."/>
            <person name="Dean D.R."/>
            <person name="Dixon R."/>
            <person name="Wood D."/>
        </authorList>
    </citation>
    <scope>NUCLEOTIDE SEQUENCE [LARGE SCALE GENOMIC DNA]</scope>
    <source>
        <strain evidence="2">DJ / ATCC BAA-1303</strain>
    </source>
</reference>
<evidence type="ECO:0000313" key="1">
    <source>
        <dbReference type="EMBL" id="ACO76956.1"/>
    </source>
</evidence>
<gene>
    <name evidence="1" type="ordered locus">Avin_07060</name>
</gene>
<dbReference type="EMBL" id="CP001157">
    <property type="protein sequence ID" value="ACO76956.1"/>
    <property type="molecule type" value="Genomic_DNA"/>
</dbReference>